<evidence type="ECO:0000313" key="2">
    <source>
        <dbReference type="Proteomes" id="UP001172386"/>
    </source>
</evidence>
<comment type="caution">
    <text evidence="1">The sequence shown here is derived from an EMBL/GenBank/DDBJ whole genome shotgun (WGS) entry which is preliminary data.</text>
</comment>
<sequence length="640" mass="72507">MVSFHELAEQFLSNSTLQEVWGYRMPGAPADAYTYLINQTACEALRGKSSDYYNWVDAANTINTWVLPFTGLLLQAPFDSNDAVGTFWAIARWTGGSMASLSYVLWNMRISANCAAFLDKATRRKDFPKEIIEDEKGHKTRSDYASYRDACFLLSVMNQYTINVRFNGASAEKLLKVALFSHDLRLPVAAGGSIEEVRQILARDTRESRKRGTVQCFLSMLWFIFGMVISIQQSFGLLGQEAPAQNLALGLAMVWFPILMLCTVVDRNPAVPEVTQRQLNIFLGLVREALLRDVGKYREEHQIFRLPARASSFDAAISGSPFRTVTFKEVITTPKSPTSTNSGMFDGDKSPSWFDSAECDSQDLRWIEAISDPALDDAQFFNNFAGQGRRLWHYGVAYPIIEGLKKDGIIDARRGWSYSSNCRAKLISTANWNQDDRLHSWDLREWWQVLASLFMVWTSMLGGFLIGYFTPTVGLGCRSLGYLVYSVNCTGQGMIEMIVWAVTPHSKYGTKFYKRTRFWGFWFLRIAELCNMIWLLYIIFAQALGSYNTCKCKVADYGIGGGYINLSYVLTSGPPHEAKKYWIAATTLGCSVLAVSFATIAWEWVTQSHMSTENYDEAMKGLKATRRFKWWTKFIFPLQA</sequence>
<accession>A0ACC3A9K2</accession>
<name>A0ACC3A9K2_9EURO</name>
<proteinExistence type="predicted"/>
<evidence type="ECO:0000313" key="1">
    <source>
        <dbReference type="EMBL" id="KAJ9657358.1"/>
    </source>
</evidence>
<organism evidence="1 2">
    <name type="scientific">Neophaeococcomyces mojaviensis</name>
    <dbReference type="NCBI Taxonomy" id="3383035"/>
    <lineage>
        <taxon>Eukaryota</taxon>
        <taxon>Fungi</taxon>
        <taxon>Dikarya</taxon>
        <taxon>Ascomycota</taxon>
        <taxon>Pezizomycotina</taxon>
        <taxon>Eurotiomycetes</taxon>
        <taxon>Chaetothyriomycetidae</taxon>
        <taxon>Chaetothyriales</taxon>
        <taxon>Chaetothyriales incertae sedis</taxon>
        <taxon>Neophaeococcomyces</taxon>
    </lineage>
</organism>
<gene>
    <name evidence="1" type="ORF">H2198_004369</name>
</gene>
<dbReference type="Proteomes" id="UP001172386">
    <property type="component" value="Unassembled WGS sequence"/>
</dbReference>
<protein>
    <submittedName>
        <fullName evidence="1">Uncharacterized protein</fullName>
    </submittedName>
</protein>
<dbReference type="EMBL" id="JAPDRQ010000065">
    <property type="protein sequence ID" value="KAJ9657358.1"/>
    <property type="molecule type" value="Genomic_DNA"/>
</dbReference>
<reference evidence="1" key="1">
    <citation type="submission" date="2022-10" db="EMBL/GenBank/DDBJ databases">
        <title>Culturing micro-colonial fungi from biological soil crusts in the Mojave desert and describing Neophaeococcomyces mojavensis, and introducing the new genera and species Taxawa tesnikishii.</title>
        <authorList>
            <person name="Kurbessoian T."/>
            <person name="Stajich J.E."/>
        </authorList>
    </citation>
    <scope>NUCLEOTIDE SEQUENCE</scope>
    <source>
        <strain evidence="1">JES_112</strain>
    </source>
</reference>
<keyword evidence="2" id="KW-1185">Reference proteome</keyword>